<dbReference type="GO" id="GO:0016757">
    <property type="term" value="F:glycosyltransferase activity"/>
    <property type="evidence" value="ECO:0007669"/>
    <property type="project" value="UniProtKB-KW"/>
</dbReference>
<sequence>MLVVSIVSHGHGDMVIGLIRQILTFPEVDRLILTLNIPESTPKFADSRVVLIKNDRPMGFGANHNQAFNKLKSTKFCVLNPDITFHNNPFPDLLKVLEDKDIGLVAPLVVQPNSSPEDSMRFFLTPLGLIKRVIGLNRATYSISHQDSDIKPDWVAGMFMLFNSETYDLVKGFDERYFMYCEDADICTRIWKIGSKVIGKPSAYVVHEAQRASRYKPNHLYWHLFSLFRYFYKHSFSLPKK</sequence>
<protein>
    <submittedName>
        <fullName evidence="1">Glycosyl transferase</fullName>
    </submittedName>
</protein>
<dbReference type="PANTHER" id="PTHR43179:SF7">
    <property type="entry name" value="RHAMNOSYLTRANSFERASE WBBL"/>
    <property type="match status" value="1"/>
</dbReference>
<dbReference type="Proteomes" id="UP000215188">
    <property type="component" value="Unassembled WGS sequence"/>
</dbReference>
<dbReference type="InterPro" id="IPR029044">
    <property type="entry name" value="Nucleotide-diphossugar_trans"/>
</dbReference>
<dbReference type="Gene3D" id="3.90.550.10">
    <property type="entry name" value="Spore Coat Polysaccharide Biosynthesis Protein SpsA, Chain A"/>
    <property type="match status" value="1"/>
</dbReference>
<dbReference type="OrthoDB" id="9771846at2"/>
<dbReference type="PANTHER" id="PTHR43179">
    <property type="entry name" value="RHAMNOSYLTRANSFERASE WBBL"/>
    <property type="match status" value="1"/>
</dbReference>
<accession>A0A229FW47</accession>
<keyword evidence="2" id="KW-1185">Reference proteome</keyword>
<dbReference type="EMBL" id="NJGG01000001">
    <property type="protein sequence ID" value="OXL16205.1"/>
    <property type="molecule type" value="Genomic_DNA"/>
</dbReference>
<dbReference type="SUPFAM" id="SSF53448">
    <property type="entry name" value="Nucleotide-diphospho-sugar transferases"/>
    <property type="match status" value="1"/>
</dbReference>
<evidence type="ECO:0000313" key="2">
    <source>
        <dbReference type="Proteomes" id="UP000215188"/>
    </source>
</evidence>
<dbReference type="GO" id="GO:0016020">
    <property type="term" value="C:membrane"/>
    <property type="evidence" value="ECO:0007669"/>
    <property type="project" value="UniProtKB-SubCell"/>
</dbReference>
<name>A0A229FW47_9BURK</name>
<dbReference type="AlphaFoldDB" id="A0A229FW47"/>
<proteinExistence type="predicted"/>
<gene>
    <name evidence="1" type="ORF">AOC33_03775</name>
</gene>
<evidence type="ECO:0000313" key="1">
    <source>
        <dbReference type="EMBL" id="OXL16205.1"/>
    </source>
</evidence>
<reference evidence="1 2" key="1">
    <citation type="submission" date="2017-06" db="EMBL/GenBank/DDBJ databases">
        <title>Reclassification of a Polynucleobacter cosmopolitanus strain isolated from tropical Lake Victoria as Polynucleobacter victoriensis comb. nov.</title>
        <authorList>
            <person name="Hahn M.W."/>
        </authorList>
    </citation>
    <scope>NUCLEOTIDE SEQUENCE [LARGE SCALE GENOMIC DNA]</scope>
    <source>
        <strain evidence="1 2">MWH-MoIso2</strain>
    </source>
</reference>
<keyword evidence="1" id="KW-0808">Transferase</keyword>
<dbReference type="RefSeq" id="WP_089515233.1">
    <property type="nucleotide sequence ID" value="NZ_NJGG01000001.1"/>
</dbReference>
<comment type="caution">
    <text evidence="1">The sequence shown here is derived from an EMBL/GenBank/DDBJ whole genome shotgun (WGS) entry which is preliminary data.</text>
</comment>
<organism evidence="1 2">
    <name type="scientific">Polynucleobacter cosmopolitanus</name>
    <dbReference type="NCBI Taxonomy" id="351345"/>
    <lineage>
        <taxon>Bacteria</taxon>
        <taxon>Pseudomonadati</taxon>
        <taxon>Pseudomonadota</taxon>
        <taxon>Betaproteobacteria</taxon>
        <taxon>Burkholderiales</taxon>
        <taxon>Burkholderiaceae</taxon>
        <taxon>Polynucleobacter</taxon>
    </lineage>
</organism>